<dbReference type="InterPro" id="IPR043171">
    <property type="entry name" value="Ap4A_phos1/2-like"/>
</dbReference>
<protein>
    <recommendedName>
        <fullName evidence="5">HIT domain-containing protein</fullName>
    </recommendedName>
</protein>
<name>A0A7U2EUT0_PHANO</name>
<evidence type="ECO:0000313" key="4">
    <source>
        <dbReference type="Proteomes" id="UP000663193"/>
    </source>
</evidence>
<dbReference type="InterPro" id="IPR009163">
    <property type="entry name" value="Ap4A_phos1/2"/>
</dbReference>
<dbReference type="PANTHER" id="PTHR38420:SF3">
    <property type="entry name" value="5',5'''-P-1,P-4-TETRAPHOSPHATE PHOSPHORYLASE 2"/>
    <property type="match status" value="1"/>
</dbReference>
<feature type="domain" description="ATP adenylyltransferase C-terminal" evidence="1">
    <location>
        <begin position="210"/>
        <end position="340"/>
    </location>
</feature>
<reference evidence="4" key="1">
    <citation type="journal article" date="2021" name="BMC Genomics">
        <title>Chromosome-level genome assembly and manually-curated proteome of model necrotroph Parastagonospora nodorum Sn15 reveals a genome-wide trove of candidate effector homologs, and redundancy of virulence-related functions within an accessory chromosome.</title>
        <authorList>
            <person name="Bertazzoni S."/>
            <person name="Jones D.A.B."/>
            <person name="Phan H.T."/>
            <person name="Tan K.-C."/>
            <person name="Hane J.K."/>
        </authorList>
    </citation>
    <scope>NUCLEOTIDE SEQUENCE [LARGE SCALE GENOMIC DNA]</scope>
    <source>
        <strain evidence="4">SN15 / ATCC MYA-4574 / FGSC 10173)</strain>
    </source>
</reference>
<dbReference type="OrthoDB" id="10267950at2759"/>
<dbReference type="InterPro" id="IPR036265">
    <property type="entry name" value="HIT-like_sf"/>
</dbReference>
<dbReference type="AlphaFoldDB" id="A0A7U2EUT0"/>
<accession>A0A7U2EUT0</accession>
<dbReference type="GO" id="GO:0003877">
    <property type="term" value="F:ATP:ADP adenylyltransferase activity"/>
    <property type="evidence" value="ECO:0007669"/>
    <property type="project" value="InterPro"/>
</dbReference>
<proteinExistence type="predicted"/>
<dbReference type="Pfam" id="PF19327">
    <property type="entry name" value="Ap4A_phos_N"/>
    <property type="match status" value="1"/>
</dbReference>
<dbReference type="InterPro" id="IPR045759">
    <property type="entry name" value="Ap4A_phos1/2_N"/>
</dbReference>
<feature type="domain" description="Ap4A phosphorylase 1/2 N-terminal" evidence="2">
    <location>
        <begin position="9"/>
        <end position="174"/>
    </location>
</feature>
<dbReference type="InterPro" id="IPR019200">
    <property type="entry name" value="ATP_adenylylTrfase_C"/>
</dbReference>
<dbReference type="SUPFAM" id="SSF54197">
    <property type="entry name" value="HIT-like"/>
    <property type="match status" value="1"/>
</dbReference>
<gene>
    <name evidence="3" type="ORF">JI435_010060</name>
</gene>
<sequence>MKMLLGLSEALPSLVETKFRTAKASASLLFSPTEVSVIRTSTGIPFQLRYCPTLAKKPIPKNESDASKKKVDPFEDPPQALHIADIPTSSPSHLLVLNKFPIIAEHFIIATKFNKKQTHVLEQDDLEATYACLKAWHDGTGSKQQRLFAFFNSGDHSGASQPHRHLQFLPVDSMLEGEATSGWDLMIDLMLSNSTRQAEGTPHGVLQHEGLPFTHFAQSFSSEPTGSELLSTYEELYRAATGAVDTYIATNPGSLALHSVDGGNSPISYNLAMTTAGMAILPRRSEGTMLRRDDGSEIGFVALNGTTLGGTMMVKHQEEWDVLRRQPEMLDNILEAIGIPRQTMSPARSRVSSVLP</sequence>
<dbReference type="Pfam" id="PF09830">
    <property type="entry name" value="ATP_transf"/>
    <property type="match status" value="1"/>
</dbReference>
<dbReference type="EMBL" id="CP069023">
    <property type="protein sequence ID" value="QRC91504.1"/>
    <property type="molecule type" value="Genomic_DNA"/>
</dbReference>
<keyword evidence="4" id="KW-1185">Reference proteome</keyword>
<organism evidence="3 4">
    <name type="scientific">Phaeosphaeria nodorum (strain SN15 / ATCC MYA-4574 / FGSC 10173)</name>
    <name type="common">Glume blotch fungus</name>
    <name type="synonym">Parastagonospora nodorum</name>
    <dbReference type="NCBI Taxonomy" id="321614"/>
    <lineage>
        <taxon>Eukaryota</taxon>
        <taxon>Fungi</taxon>
        <taxon>Dikarya</taxon>
        <taxon>Ascomycota</taxon>
        <taxon>Pezizomycotina</taxon>
        <taxon>Dothideomycetes</taxon>
        <taxon>Pleosporomycetidae</taxon>
        <taxon>Pleosporales</taxon>
        <taxon>Pleosporineae</taxon>
        <taxon>Phaeosphaeriaceae</taxon>
        <taxon>Parastagonospora</taxon>
    </lineage>
</organism>
<dbReference type="VEuPathDB" id="FungiDB:JI435_010060"/>
<evidence type="ECO:0000259" key="2">
    <source>
        <dbReference type="Pfam" id="PF19327"/>
    </source>
</evidence>
<evidence type="ECO:0000259" key="1">
    <source>
        <dbReference type="Pfam" id="PF09830"/>
    </source>
</evidence>
<evidence type="ECO:0000313" key="3">
    <source>
        <dbReference type="EMBL" id="QRC91504.1"/>
    </source>
</evidence>
<dbReference type="GO" id="GO:0009117">
    <property type="term" value="P:nucleotide metabolic process"/>
    <property type="evidence" value="ECO:0007669"/>
    <property type="project" value="InterPro"/>
</dbReference>
<dbReference type="Gene3D" id="3.30.428.70">
    <property type="match status" value="1"/>
</dbReference>
<dbReference type="Proteomes" id="UP000663193">
    <property type="component" value="Chromosome 1"/>
</dbReference>
<dbReference type="PANTHER" id="PTHR38420">
    <property type="entry name" value="AP-4-A PHOSPHORYLASE II"/>
    <property type="match status" value="1"/>
</dbReference>
<evidence type="ECO:0008006" key="5">
    <source>
        <dbReference type="Google" id="ProtNLM"/>
    </source>
</evidence>
<dbReference type="GO" id="GO:0005524">
    <property type="term" value="F:ATP binding"/>
    <property type="evidence" value="ECO:0007669"/>
    <property type="project" value="InterPro"/>
</dbReference>